<keyword evidence="9" id="KW-0539">Nucleus</keyword>
<evidence type="ECO:0000259" key="14">
    <source>
        <dbReference type="PROSITE" id="PS50918"/>
    </source>
</evidence>
<keyword evidence="7 11" id="KW-0863">Zinc-finger</keyword>
<dbReference type="InterPro" id="IPR012317">
    <property type="entry name" value="Poly(ADP-ribose)pol_cat_dom"/>
</dbReference>
<feature type="compositionally biased region" description="Low complexity" evidence="12">
    <location>
        <begin position="1179"/>
        <end position="1229"/>
    </location>
</feature>
<comment type="similarity">
    <text evidence="10">Belongs to the ARTD/PARP family.</text>
</comment>
<sequence>MAQQLLLKVICDHQGTLDYAHLADGGFGADMFCALDKLVENDVFYIALCNGNKRIIAKTKVRRCKVQQCDGCNDLHLCKFYLFGDCKNSRGRRACRFGHDLHSEHNSIVLREHKLETLSRQELRQLLLQNDNSLLPPVCYSYNKGTGPYGNCPDQEGCRRLHVCDRYIRGTCSSGADCNRCHDFFEPHPRRTLQQRGVPNDLMASMLSTYQNIQAMKSEGAGGASSINRPQSCPQRNTVRNEICLFFVKGDCKQGEKCRRVHFKMPYKWEVNDGQTWSALPENEEIERDFCDPSKIHSEGSERVRFNSMSRGLWEVRRLSTVSSVTQPTYVLTTEWAWFWEDEYGKWVQYASIKEMHRLSSITSEDLEKRYQEDQSAVVKFTAGQQSYELSFRDMTQKNKTYGTLRMVRRRPVFVSTVDAQAARSRRNGARNFRAVPGSWDKSAIPDIGYKTVTLLSSDRDYQKVQELFNKTMRGFQITRIERVQNRDLWEVFQWKRDLMKKNNGGQNSKELHLFHGTDPKHVDSICRDNFDWRLCGTNGTVYGEGSYFARDAKYSDSYTSHSGVRSMFACQVLVGDYTQGNSGLRRPPPKGEGSPTLYDSCVDNVLNPSIYVVFERHQVYPEFLIKYDDSVMDWSTSAPAPPKTVSIQSTSLTPTSNRIQATVAATPSKRVQSTLNPYKTAATTSSNPTHSRPTSRFVHQSLPKPAQAPLIFIQSPVLMKPATSSQLVDITHGQDFTPSFANLSHTLTTPASNLSRTLTTPASNLSRTLTTPASRPSRMLTTPASTPSRTLTTPASTPSRTLTTPASTPSRTLTTPASTPSRTLTTPASTPSRTLTTPASTPSSTLTTPASTPSRTLTTPASTPSRTLTTPASTPSRTLTTPASTPSRTLTTPASTPSRTLTTPASTPSRTLTTPASTPSRTLTTPASTPSRTLTTPASTPSRTLTTPASTPSCTLTTPASTPSRTLTTPASTLSYTFTTPASTLHYTLPTPASTPSPTLTNPASTPSPTLTTPASTPSYTLTTPASTASPTLPTPASTPSPTLTTPASTPSYTLPTPASTPSPTLTTPASTPSYTLTTPASTPSYTLPTPASTPSPTLTTPASTPSYTLPTPASTPSPTLPTPASTPSYTLPTPASTPSPTLTTPASTPSPTLTTPASTPSYTLPTPASTPSPTLPTPASTPSYTLTTPASTPSYTLPTPASTPSPTLTTPASTPSYTLTTPASTASRRLALPTYTASRRLAPQPPTPSPTLTPSASTPSRTLSPLTGTLSWAHTRSTTTTRTLSARSTSHPLSPSSSLSTPYHTLSHSSYSPTYTQTPSRTSPSTSSNSSSTLSPSARNLSPVFSPLTGAFTRSPPESLYSVPTAQRRDTKEKNKCLLQ</sequence>
<feature type="region of interest" description="Disordered" evidence="12">
    <location>
        <begin position="753"/>
        <end position="974"/>
    </location>
</feature>
<evidence type="ECO:0000256" key="5">
    <source>
        <dbReference type="ARBA" id="ARBA00022723"/>
    </source>
</evidence>
<evidence type="ECO:0000256" key="9">
    <source>
        <dbReference type="ARBA" id="ARBA00023242"/>
    </source>
</evidence>
<gene>
    <name evidence="17" type="primary">LOC106609434</name>
</gene>
<name>A0ABM3F424_SALSA</name>
<dbReference type="Gene3D" id="3.30.720.50">
    <property type="match status" value="1"/>
</dbReference>
<evidence type="ECO:0000313" key="17">
    <source>
        <dbReference type="RefSeq" id="XP_045578054.1"/>
    </source>
</evidence>
<feature type="compositionally biased region" description="Polar residues" evidence="12">
    <location>
        <begin position="955"/>
        <end position="974"/>
    </location>
</feature>
<feature type="compositionally biased region" description="Low complexity" evidence="12">
    <location>
        <begin position="1254"/>
        <end position="1339"/>
    </location>
</feature>
<dbReference type="Pfam" id="PF23466">
    <property type="entry name" value="WWE_4"/>
    <property type="match status" value="1"/>
</dbReference>
<feature type="domain" description="C3H1-type" evidence="13">
    <location>
        <begin position="163"/>
        <end position="185"/>
    </location>
</feature>
<dbReference type="InterPro" id="IPR057602">
    <property type="entry name" value="Zfn-CCCH_PARP12"/>
</dbReference>
<evidence type="ECO:0000256" key="10">
    <source>
        <dbReference type="ARBA" id="ARBA00024347"/>
    </source>
</evidence>
<reference evidence="17" key="1">
    <citation type="submission" date="2025-08" db="UniProtKB">
        <authorList>
            <consortium name="RefSeq"/>
        </authorList>
    </citation>
    <scope>IDENTIFICATION</scope>
</reference>
<dbReference type="InterPro" id="IPR051712">
    <property type="entry name" value="ARTD-AVP"/>
</dbReference>
<keyword evidence="5 11" id="KW-0479">Metal-binding</keyword>
<evidence type="ECO:0000256" key="3">
    <source>
        <dbReference type="ARBA" id="ARBA00022490"/>
    </source>
</evidence>
<evidence type="ECO:0000256" key="1">
    <source>
        <dbReference type="ARBA" id="ARBA00004123"/>
    </source>
</evidence>
<dbReference type="PANTHER" id="PTHR45740:SF15">
    <property type="entry name" value="ZINC FINGER CCCH TYPE DOMAIN CONTAINING 1-LIKE"/>
    <property type="match status" value="1"/>
</dbReference>
<dbReference type="Proteomes" id="UP001652741">
    <property type="component" value="Chromosome ssa07"/>
</dbReference>
<feature type="zinc finger region" description="C3H1-type" evidence="11">
    <location>
        <begin position="163"/>
        <end position="185"/>
    </location>
</feature>
<dbReference type="Pfam" id="PF00644">
    <property type="entry name" value="PARP"/>
    <property type="match status" value="1"/>
</dbReference>
<dbReference type="Gene3D" id="3.30.1370.210">
    <property type="match status" value="1"/>
</dbReference>
<evidence type="ECO:0000256" key="6">
    <source>
        <dbReference type="ARBA" id="ARBA00022737"/>
    </source>
</evidence>
<dbReference type="SMART" id="SM00356">
    <property type="entry name" value="ZnF_C3H1"/>
    <property type="match status" value="3"/>
</dbReference>
<dbReference type="PANTHER" id="PTHR45740">
    <property type="entry name" value="POLY [ADP-RIBOSE] POLYMERASE"/>
    <property type="match status" value="1"/>
</dbReference>
<evidence type="ECO:0000259" key="13">
    <source>
        <dbReference type="PROSITE" id="PS50103"/>
    </source>
</evidence>
<feature type="compositionally biased region" description="Low complexity" evidence="12">
    <location>
        <begin position="781"/>
        <end position="954"/>
    </location>
</feature>
<evidence type="ECO:0000256" key="11">
    <source>
        <dbReference type="PROSITE-ProRule" id="PRU00723"/>
    </source>
</evidence>
<feature type="zinc finger region" description="C3H1-type" evidence="11">
    <location>
        <begin position="238"/>
        <end position="265"/>
    </location>
</feature>
<feature type="domain" description="C3H1-type" evidence="13">
    <location>
        <begin position="238"/>
        <end position="265"/>
    </location>
</feature>
<feature type="region of interest" description="Disordered" evidence="12">
    <location>
        <begin position="988"/>
        <end position="1382"/>
    </location>
</feature>
<evidence type="ECO:0000256" key="4">
    <source>
        <dbReference type="ARBA" id="ARBA00022553"/>
    </source>
</evidence>
<keyword evidence="3" id="KW-0963">Cytoplasm</keyword>
<evidence type="ECO:0000256" key="2">
    <source>
        <dbReference type="ARBA" id="ARBA00004496"/>
    </source>
</evidence>
<feature type="compositionally biased region" description="Low complexity" evidence="12">
    <location>
        <begin position="1041"/>
        <end position="1114"/>
    </location>
</feature>
<evidence type="ECO:0000256" key="7">
    <source>
        <dbReference type="ARBA" id="ARBA00022771"/>
    </source>
</evidence>
<feature type="domain" description="PARP catalytic" evidence="15">
    <location>
        <begin position="436"/>
        <end position="648"/>
    </location>
</feature>
<keyword evidence="8 11" id="KW-0862">Zinc</keyword>
<evidence type="ECO:0000256" key="12">
    <source>
        <dbReference type="SAM" id="MobiDB-lite"/>
    </source>
</evidence>
<feature type="domain" description="WWE" evidence="14">
    <location>
        <begin position="324"/>
        <end position="410"/>
    </location>
</feature>
<feature type="compositionally biased region" description="Low complexity" evidence="12">
    <location>
        <begin position="1124"/>
        <end position="1169"/>
    </location>
</feature>
<comment type="subcellular location">
    <subcellularLocation>
        <location evidence="2">Cytoplasm</location>
    </subcellularLocation>
    <subcellularLocation>
        <location evidence="1">Nucleus</location>
    </subcellularLocation>
</comment>
<dbReference type="PROSITE" id="PS50918">
    <property type="entry name" value="WWE"/>
    <property type="match status" value="1"/>
</dbReference>
<evidence type="ECO:0000256" key="8">
    <source>
        <dbReference type="ARBA" id="ARBA00022833"/>
    </source>
</evidence>
<dbReference type="InterPro" id="IPR000571">
    <property type="entry name" value="Znf_CCCH"/>
</dbReference>
<dbReference type="PROSITE" id="PS51059">
    <property type="entry name" value="PARP_CATALYTIC"/>
    <property type="match status" value="1"/>
</dbReference>
<keyword evidence="4" id="KW-0597">Phosphoprotein</keyword>
<dbReference type="GeneID" id="106609434"/>
<keyword evidence="16" id="KW-1185">Reference proteome</keyword>
<dbReference type="CDD" id="cd01439">
    <property type="entry name" value="TCCD_inducible_PARP_like"/>
    <property type="match status" value="1"/>
</dbReference>
<dbReference type="PROSITE" id="PS50103">
    <property type="entry name" value="ZF_C3H1"/>
    <property type="match status" value="2"/>
</dbReference>
<accession>A0ABM3F424</accession>
<dbReference type="Pfam" id="PF02825">
    <property type="entry name" value="WWE"/>
    <property type="match status" value="1"/>
</dbReference>
<organism evidence="16 17">
    <name type="scientific">Salmo salar</name>
    <name type="common">Atlantic salmon</name>
    <dbReference type="NCBI Taxonomy" id="8030"/>
    <lineage>
        <taxon>Eukaryota</taxon>
        <taxon>Metazoa</taxon>
        <taxon>Chordata</taxon>
        <taxon>Craniata</taxon>
        <taxon>Vertebrata</taxon>
        <taxon>Euteleostomi</taxon>
        <taxon>Actinopterygii</taxon>
        <taxon>Neopterygii</taxon>
        <taxon>Teleostei</taxon>
        <taxon>Protacanthopterygii</taxon>
        <taxon>Salmoniformes</taxon>
        <taxon>Salmonidae</taxon>
        <taxon>Salmoninae</taxon>
        <taxon>Salmo</taxon>
    </lineage>
</organism>
<dbReference type="Gene3D" id="3.90.228.10">
    <property type="match status" value="1"/>
</dbReference>
<feature type="compositionally biased region" description="Basic and acidic residues" evidence="12">
    <location>
        <begin position="1369"/>
        <end position="1382"/>
    </location>
</feature>
<dbReference type="SUPFAM" id="SSF56399">
    <property type="entry name" value="ADP-ribosylation"/>
    <property type="match status" value="1"/>
</dbReference>
<feature type="compositionally biased region" description="Polar residues" evidence="12">
    <location>
        <begin position="753"/>
        <end position="775"/>
    </location>
</feature>
<proteinExistence type="inferred from homology"/>
<evidence type="ECO:0000313" key="16">
    <source>
        <dbReference type="Proteomes" id="UP001652741"/>
    </source>
</evidence>
<keyword evidence="6" id="KW-0677">Repeat</keyword>
<dbReference type="InterPro" id="IPR037197">
    <property type="entry name" value="WWE_dom_sf"/>
</dbReference>
<dbReference type="SUPFAM" id="SSF117839">
    <property type="entry name" value="WWE domain"/>
    <property type="match status" value="1"/>
</dbReference>
<dbReference type="InterPro" id="IPR004170">
    <property type="entry name" value="WWE_dom"/>
</dbReference>
<protein>
    <submittedName>
        <fullName evidence="17">Mucin-2 isoform X1</fullName>
    </submittedName>
</protein>
<evidence type="ECO:0000259" key="15">
    <source>
        <dbReference type="PROSITE" id="PS51059"/>
    </source>
</evidence>
<feature type="compositionally biased region" description="Low complexity" evidence="12">
    <location>
        <begin position="989"/>
        <end position="1033"/>
    </location>
</feature>
<dbReference type="Pfam" id="PF25261">
    <property type="entry name" value="zf-CCCH_PARP12"/>
    <property type="match status" value="1"/>
</dbReference>
<dbReference type="RefSeq" id="XP_045578054.1">
    <property type="nucleotide sequence ID" value="XM_045722098.1"/>
</dbReference>